<evidence type="ECO:0000256" key="7">
    <source>
        <dbReference type="ARBA" id="ARBA00023136"/>
    </source>
</evidence>
<feature type="transmembrane region" description="Helical" evidence="8">
    <location>
        <begin position="303"/>
        <end position="322"/>
    </location>
</feature>
<feature type="transmembrane region" description="Helical" evidence="8">
    <location>
        <begin position="328"/>
        <end position="348"/>
    </location>
</feature>
<name>A0A1U9YWJ8_9HYPH</name>
<evidence type="ECO:0000313" key="10">
    <source>
        <dbReference type="Proteomes" id="UP000191135"/>
    </source>
</evidence>
<dbReference type="OrthoDB" id="9811975at2"/>
<dbReference type="InterPro" id="IPR000522">
    <property type="entry name" value="ABC_transptr_permease_BtuC"/>
</dbReference>
<proteinExistence type="inferred from homology"/>
<evidence type="ECO:0000256" key="3">
    <source>
        <dbReference type="ARBA" id="ARBA00022448"/>
    </source>
</evidence>
<reference evidence="9 10" key="1">
    <citation type="submission" date="2017-03" db="EMBL/GenBank/DDBJ databases">
        <title>Foreign affairs: Plasmid Transfer between Roseobacters and Rhizobia.</title>
        <authorList>
            <person name="Bartling P."/>
            <person name="Bunk B."/>
            <person name="Overmann J."/>
            <person name="Brinkmann H."/>
            <person name="Petersen J."/>
        </authorList>
    </citation>
    <scope>NUCLEOTIDE SEQUENCE [LARGE SCALE GENOMIC DNA]</scope>
    <source>
        <strain evidence="9 10">MACL11</strain>
    </source>
</reference>
<dbReference type="FunFam" id="1.10.3470.10:FF:000001">
    <property type="entry name" value="Vitamin B12 ABC transporter permease BtuC"/>
    <property type="match status" value="1"/>
</dbReference>
<dbReference type="Gene3D" id="1.10.3470.10">
    <property type="entry name" value="ABC transporter involved in vitamin B12 uptake, BtuC"/>
    <property type="match status" value="1"/>
</dbReference>
<dbReference type="GO" id="GO:0033214">
    <property type="term" value="P:siderophore-iron import into cell"/>
    <property type="evidence" value="ECO:0007669"/>
    <property type="project" value="TreeGrafter"/>
</dbReference>
<dbReference type="PANTHER" id="PTHR30472">
    <property type="entry name" value="FERRIC ENTEROBACTIN TRANSPORT SYSTEM PERMEASE PROTEIN"/>
    <property type="match status" value="1"/>
</dbReference>
<protein>
    <submittedName>
        <fullName evidence="9">Putative ABC transporter permease protein</fullName>
    </submittedName>
</protein>
<feature type="transmembrane region" description="Helical" evidence="8">
    <location>
        <begin position="140"/>
        <end position="159"/>
    </location>
</feature>
<keyword evidence="7 8" id="KW-0472">Membrane</keyword>
<dbReference type="AlphaFoldDB" id="A0A1U9YWJ8"/>
<dbReference type="GO" id="GO:0022857">
    <property type="term" value="F:transmembrane transporter activity"/>
    <property type="evidence" value="ECO:0007669"/>
    <property type="project" value="InterPro"/>
</dbReference>
<feature type="transmembrane region" description="Helical" evidence="8">
    <location>
        <begin position="55"/>
        <end position="71"/>
    </location>
</feature>
<feature type="transmembrane region" description="Helical" evidence="8">
    <location>
        <begin position="256"/>
        <end position="274"/>
    </location>
</feature>
<gene>
    <name evidence="9" type="ORF">Mame_00434</name>
</gene>
<feature type="transmembrane region" description="Helical" evidence="8">
    <location>
        <begin position="171"/>
        <end position="193"/>
    </location>
</feature>
<dbReference type="PANTHER" id="PTHR30472:SF70">
    <property type="entry name" value="MOLYBDATE IMPORT SYSTEM PERMEASE PROTEIN MOLB"/>
    <property type="match status" value="1"/>
</dbReference>
<keyword evidence="4" id="KW-1003">Cell membrane</keyword>
<keyword evidence="6 8" id="KW-1133">Transmembrane helix</keyword>
<dbReference type="Pfam" id="PF01032">
    <property type="entry name" value="FecCD"/>
    <property type="match status" value="1"/>
</dbReference>
<evidence type="ECO:0000256" key="6">
    <source>
        <dbReference type="ARBA" id="ARBA00022989"/>
    </source>
</evidence>
<dbReference type="SUPFAM" id="SSF81345">
    <property type="entry name" value="ABC transporter involved in vitamin B12 uptake, BtuC"/>
    <property type="match status" value="1"/>
</dbReference>
<dbReference type="STRING" id="1122214.Mame_00434"/>
<accession>A0A1U9YWJ8</accession>
<keyword evidence="3" id="KW-0813">Transport</keyword>
<feature type="transmembrane region" description="Helical" evidence="8">
    <location>
        <begin position="83"/>
        <end position="104"/>
    </location>
</feature>
<evidence type="ECO:0000313" key="9">
    <source>
        <dbReference type="EMBL" id="AQZ49817.1"/>
    </source>
</evidence>
<evidence type="ECO:0000256" key="2">
    <source>
        <dbReference type="ARBA" id="ARBA00007935"/>
    </source>
</evidence>
<sequence>MPKPSAEAAPENRSTVPAGRKLTTIAVLPGLIVLLVVAVLYSVTIGRYDLSIREVALILIENIHPLVVPYWDPVKEVVVEQVRLPRILAAVLIGFGLSISGASLQGLFRNPLVDPGIIGVTAGAGFGGTLAILLGLQGYGLMLTAFLFGLGSVLLVKLLSTVRGRTSMLTLVLAGVVISAFFSAAISIAKLLADPFQKLPSITYWLMGSIASSSYSDVLLILVSVAPASIAIYLLRFQINIMSLGEEKARALGVRVVLVQWIILLTSALISAGVVATSGIIGWVGLVIPHVARALVGADHQRMLPVAGVLGAIYLLMVDNLARTLTTAEIPLGIITALIGVPVFAVILRRLHAKGGWAGD</sequence>
<feature type="transmembrane region" description="Helical" evidence="8">
    <location>
        <begin position="116"/>
        <end position="134"/>
    </location>
</feature>
<evidence type="ECO:0000256" key="8">
    <source>
        <dbReference type="SAM" id="Phobius"/>
    </source>
</evidence>
<comment type="similarity">
    <text evidence="2">Belongs to the binding-protein-dependent transport system permease family. FecCD subfamily.</text>
</comment>
<comment type="subcellular location">
    <subcellularLocation>
        <location evidence="1">Cell membrane</location>
        <topology evidence="1">Multi-pass membrane protein</topology>
    </subcellularLocation>
</comment>
<dbReference type="Proteomes" id="UP000191135">
    <property type="component" value="Chromosome"/>
</dbReference>
<evidence type="ECO:0000256" key="1">
    <source>
        <dbReference type="ARBA" id="ARBA00004651"/>
    </source>
</evidence>
<evidence type="ECO:0000256" key="4">
    <source>
        <dbReference type="ARBA" id="ARBA00022475"/>
    </source>
</evidence>
<organism evidence="9 10">
    <name type="scientific">Martelella mediterranea DSM 17316</name>
    <dbReference type="NCBI Taxonomy" id="1122214"/>
    <lineage>
        <taxon>Bacteria</taxon>
        <taxon>Pseudomonadati</taxon>
        <taxon>Pseudomonadota</taxon>
        <taxon>Alphaproteobacteria</taxon>
        <taxon>Hyphomicrobiales</taxon>
        <taxon>Aurantimonadaceae</taxon>
        <taxon>Martelella</taxon>
    </lineage>
</organism>
<feature type="transmembrane region" description="Helical" evidence="8">
    <location>
        <begin position="22"/>
        <end position="43"/>
    </location>
</feature>
<dbReference type="CDD" id="cd06550">
    <property type="entry name" value="TM_ABC_iron-siderophores_like"/>
    <property type="match status" value="1"/>
</dbReference>
<feature type="transmembrane region" description="Helical" evidence="8">
    <location>
        <begin position="213"/>
        <end position="235"/>
    </location>
</feature>
<dbReference type="GO" id="GO:0005886">
    <property type="term" value="C:plasma membrane"/>
    <property type="evidence" value="ECO:0007669"/>
    <property type="project" value="UniProtKB-SubCell"/>
</dbReference>
<evidence type="ECO:0000256" key="5">
    <source>
        <dbReference type="ARBA" id="ARBA00022692"/>
    </source>
</evidence>
<dbReference type="KEGG" id="mmed:Mame_00434"/>
<dbReference type="EMBL" id="CP020330">
    <property type="protein sequence ID" value="AQZ49817.1"/>
    <property type="molecule type" value="Genomic_DNA"/>
</dbReference>
<keyword evidence="10" id="KW-1185">Reference proteome</keyword>
<dbReference type="eggNOG" id="COG0609">
    <property type="taxonomic scope" value="Bacteria"/>
</dbReference>
<dbReference type="InterPro" id="IPR037294">
    <property type="entry name" value="ABC_BtuC-like"/>
</dbReference>
<keyword evidence="5 8" id="KW-0812">Transmembrane</keyword>